<protein>
    <submittedName>
        <fullName evidence="1">Uncharacterized protein</fullName>
    </submittedName>
</protein>
<evidence type="ECO:0000313" key="1">
    <source>
        <dbReference type="EMBL" id="KAH3831168.1"/>
    </source>
</evidence>
<gene>
    <name evidence="1" type="ORF">DPMN_104430</name>
</gene>
<dbReference type="EMBL" id="JAIWYP010000004">
    <property type="protein sequence ID" value="KAH3831168.1"/>
    <property type="molecule type" value="Genomic_DNA"/>
</dbReference>
<sequence>MDQDNYPGGHYTPKNVPPIKLNKLSCDSVLDEDMSLSSLVPCHMHRIVFATRLVECHDRLYK</sequence>
<reference evidence="1" key="1">
    <citation type="journal article" date="2019" name="bioRxiv">
        <title>The Genome of the Zebra Mussel, Dreissena polymorpha: A Resource for Invasive Species Research.</title>
        <authorList>
            <person name="McCartney M.A."/>
            <person name="Auch B."/>
            <person name="Kono T."/>
            <person name="Mallez S."/>
            <person name="Zhang Y."/>
            <person name="Obille A."/>
            <person name="Becker A."/>
            <person name="Abrahante J.E."/>
            <person name="Garbe J."/>
            <person name="Badalamenti J.P."/>
            <person name="Herman A."/>
            <person name="Mangelson H."/>
            <person name="Liachko I."/>
            <person name="Sullivan S."/>
            <person name="Sone E.D."/>
            <person name="Koren S."/>
            <person name="Silverstein K.A.T."/>
            <person name="Beckman K.B."/>
            <person name="Gohl D.M."/>
        </authorList>
    </citation>
    <scope>NUCLEOTIDE SEQUENCE</scope>
    <source>
        <strain evidence="1">Duluth1</strain>
        <tissue evidence="1">Whole animal</tissue>
    </source>
</reference>
<proteinExistence type="predicted"/>
<dbReference type="Proteomes" id="UP000828390">
    <property type="component" value="Unassembled WGS sequence"/>
</dbReference>
<accession>A0A9D4K311</accession>
<reference evidence="1" key="2">
    <citation type="submission" date="2020-11" db="EMBL/GenBank/DDBJ databases">
        <authorList>
            <person name="McCartney M.A."/>
            <person name="Auch B."/>
            <person name="Kono T."/>
            <person name="Mallez S."/>
            <person name="Becker A."/>
            <person name="Gohl D.M."/>
            <person name="Silverstein K.A.T."/>
            <person name="Koren S."/>
            <person name="Bechman K.B."/>
            <person name="Herman A."/>
            <person name="Abrahante J.E."/>
            <person name="Garbe J."/>
        </authorList>
    </citation>
    <scope>NUCLEOTIDE SEQUENCE</scope>
    <source>
        <strain evidence="1">Duluth1</strain>
        <tissue evidence="1">Whole animal</tissue>
    </source>
</reference>
<keyword evidence="2" id="KW-1185">Reference proteome</keyword>
<organism evidence="1 2">
    <name type="scientific">Dreissena polymorpha</name>
    <name type="common">Zebra mussel</name>
    <name type="synonym">Mytilus polymorpha</name>
    <dbReference type="NCBI Taxonomy" id="45954"/>
    <lineage>
        <taxon>Eukaryota</taxon>
        <taxon>Metazoa</taxon>
        <taxon>Spiralia</taxon>
        <taxon>Lophotrochozoa</taxon>
        <taxon>Mollusca</taxon>
        <taxon>Bivalvia</taxon>
        <taxon>Autobranchia</taxon>
        <taxon>Heteroconchia</taxon>
        <taxon>Euheterodonta</taxon>
        <taxon>Imparidentia</taxon>
        <taxon>Neoheterodontei</taxon>
        <taxon>Myida</taxon>
        <taxon>Dreissenoidea</taxon>
        <taxon>Dreissenidae</taxon>
        <taxon>Dreissena</taxon>
    </lineage>
</organism>
<name>A0A9D4K311_DREPO</name>
<comment type="caution">
    <text evidence="1">The sequence shown here is derived from an EMBL/GenBank/DDBJ whole genome shotgun (WGS) entry which is preliminary data.</text>
</comment>
<dbReference type="AlphaFoldDB" id="A0A9D4K311"/>
<evidence type="ECO:0000313" key="2">
    <source>
        <dbReference type="Proteomes" id="UP000828390"/>
    </source>
</evidence>